<evidence type="ECO:0000313" key="2">
    <source>
        <dbReference type="Proteomes" id="UP000827986"/>
    </source>
</evidence>
<gene>
    <name evidence="1" type="ORF">KIL84_015967</name>
</gene>
<evidence type="ECO:0000313" key="1">
    <source>
        <dbReference type="EMBL" id="KAH1166795.1"/>
    </source>
</evidence>
<dbReference type="Proteomes" id="UP000827986">
    <property type="component" value="Unassembled WGS sequence"/>
</dbReference>
<dbReference type="EMBL" id="JAHDVG010000487">
    <property type="protein sequence ID" value="KAH1166795.1"/>
    <property type="molecule type" value="Genomic_DNA"/>
</dbReference>
<proteinExistence type="predicted"/>
<accession>A0A9D3WU36</accession>
<keyword evidence="2" id="KW-1185">Reference proteome</keyword>
<reference evidence="1" key="1">
    <citation type="submission" date="2021-09" db="EMBL/GenBank/DDBJ databases">
        <title>The genome of Mauremys mutica provides insights into the evolution of semi-aquatic lifestyle.</title>
        <authorList>
            <person name="Gong S."/>
            <person name="Gao Y."/>
        </authorList>
    </citation>
    <scope>NUCLEOTIDE SEQUENCE</scope>
    <source>
        <strain evidence="1">MM-2020</strain>
        <tissue evidence="1">Muscle</tissue>
    </source>
</reference>
<organism evidence="1 2">
    <name type="scientific">Mauremys mutica</name>
    <name type="common">yellowpond turtle</name>
    <dbReference type="NCBI Taxonomy" id="74926"/>
    <lineage>
        <taxon>Eukaryota</taxon>
        <taxon>Metazoa</taxon>
        <taxon>Chordata</taxon>
        <taxon>Craniata</taxon>
        <taxon>Vertebrata</taxon>
        <taxon>Euteleostomi</taxon>
        <taxon>Archelosauria</taxon>
        <taxon>Testudinata</taxon>
        <taxon>Testudines</taxon>
        <taxon>Cryptodira</taxon>
        <taxon>Durocryptodira</taxon>
        <taxon>Testudinoidea</taxon>
        <taxon>Geoemydidae</taxon>
        <taxon>Geoemydinae</taxon>
        <taxon>Mauremys</taxon>
    </lineage>
</organism>
<protein>
    <submittedName>
        <fullName evidence="1">Uncharacterized protein</fullName>
    </submittedName>
</protein>
<sequence length="114" mass="12930">MDRTPLLIRAQGAAPRAAWRIDLKGLPLSFSSSGWVGTGSARVLADKSIFDLNCTCPPWKWPVFQQLVGEFSRGLSRVCWLPWQRLRDDPIRKVWTRGAPGQTRALRFSFQGEM</sequence>
<name>A0A9D3WU36_9SAUR</name>
<comment type="caution">
    <text evidence="1">The sequence shown here is derived from an EMBL/GenBank/DDBJ whole genome shotgun (WGS) entry which is preliminary data.</text>
</comment>
<dbReference type="AlphaFoldDB" id="A0A9D3WU36"/>